<dbReference type="GO" id="GO:0046474">
    <property type="term" value="P:glycerophospholipid biosynthetic process"/>
    <property type="evidence" value="ECO:0007669"/>
    <property type="project" value="TreeGrafter"/>
</dbReference>
<dbReference type="InterPro" id="IPR000462">
    <property type="entry name" value="CDP-OH_P_trans"/>
</dbReference>
<dbReference type="InterPro" id="IPR048254">
    <property type="entry name" value="CDP_ALCOHOL_P_TRANSF_CS"/>
</dbReference>
<feature type="transmembrane region" description="Helical" evidence="17">
    <location>
        <begin position="149"/>
        <end position="168"/>
    </location>
</feature>
<evidence type="ECO:0000256" key="9">
    <source>
        <dbReference type="ARBA" id="ARBA00022989"/>
    </source>
</evidence>
<keyword evidence="8 17" id="KW-0812">Transmembrane</keyword>
<evidence type="ECO:0000256" key="10">
    <source>
        <dbReference type="ARBA" id="ARBA00023098"/>
    </source>
</evidence>
<protein>
    <recommendedName>
        <fullName evidence="5 15">CDP-diacylglycerol--glycerol-3-phosphate 3-phosphatidyltransferase</fullName>
        <ecNumber evidence="4 15">2.7.8.5</ecNumber>
    </recommendedName>
</protein>
<evidence type="ECO:0000256" key="17">
    <source>
        <dbReference type="SAM" id="Phobius"/>
    </source>
</evidence>
<dbReference type="RefSeq" id="WP_013944158.1">
    <property type="nucleotide sequence ID" value="NC_015713.1"/>
</dbReference>
<evidence type="ECO:0000256" key="15">
    <source>
        <dbReference type="NCBIfam" id="TIGR00560"/>
    </source>
</evidence>
<keyword evidence="13" id="KW-1208">Phospholipid metabolism</keyword>
<dbReference type="NCBIfam" id="TIGR00560">
    <property type="entry name" value="pgsA"/>
    <property type="match status" value="1"/>
</dbReference>
<accession>F8L354</accession>
<dbReference type="GO" id="GO:0016020">
    <property type="term" value="C:membrane"/>
    <property type="evidence" value="ECO:0007669"/>
    <property type="project" value="UniProtKB-SubCell"/>
</dbReference>
<dbReference type="STRING" id="331113.SNE_A18150"/>
<evidence type="ECO:0000313" key="18">
    <source>
        <dbReference type="EMBL" id="CCB89692.1"/>
    </source>
</evidence>
<dbReference type="eggNOG" id="COG0558">
    <property type="taxonomic scope" value="Bacteria"/>
</dbReference>
<comment type="similarity">
    <text evidence="3 16">Belongs to the CDP-alcohol phosphatidyltransferase class-I family.</text>
</comment>
<dbReference type="GO" id="GO:0008444">
    <property type="term" value="F:CDP-diacylglycerol-glycerol-3-phosphate 3-phosphatidyltransferase activity"/>
    <property type="evidence" value="ECO:0007669"/>
    <property type="project" value="UniProtKB-UniRule"/>
</dbReference>
<feature type="transmembrane region" description="Helical" evidence="17">
    <location>
        <begin position="20"/>
        <end position="40"/>
    </location>
</feature>
<dbReference type="Proteomes" id="UP000000496">
    <property type="component" value="Chromosome gsn.131"/>
</dbReference>
<dbReference type="Gene3D" id="1.20.120.1760">
    <property type="match status" value="1"/>
</dbReference>
<feature type="transmembrane region" description="Helical" evidence="17">
    <location>
        <begin position="180"/>
        <end position="200"/>
    </location>
</feature>
<keyword evidence="10" id="KW-0443">Lipid metabolism</keyword>
<evidence type="ECO:0000256" key="11">
    <source>
        <dbReference type="ARBA" id="ARBA00023136"/>
    </source>
</evidence>
<evidence type="ECO:0000256" key="2">
    <source>
        <dbReference type="ARBA" id="ARBA00005042"/>
    </source>
</evidence>
<keyword evidence="6" id="KW-0444">Lipid biosynthesis</keyword>
<evidence type="ECO:0000256" key="5">
    <source>
        <dbReference type="ARBA" id="ARBA00014944"/>
    </source>
</evidence>
<comment type="pathway">
    <text evidence="2">Phospholipid metabolism; phosphatidylglycerol biosynthesis; phosphatidylglycerol from CDP-diacylglycerol: step 1/2.</text>
</comment>
<dbReference type="PANTHER" id="PTHR14269">
    <property type="entry name" value="CDP-DIACYLGLYCEROL--GLYCEROL-3-PHOSPHATE 3-PHOSPHATIDYLTRANSFERASE-RELATED"/>
    <property type="match status" value="1"/>
</dbReference>
<dbReference type="EC" id="2.7.8.5" evidence="4 15"/>
<name>F8L354_SIMNZ</name>
<organism evidence="18 19">
    <name type="scientific">Simkania negevensis (strain ATCC VR-1471 / DSM 27360 / Z)</name>
    <dbReference type="NCBI Taxonomy" id="331113"/>
    <lineage>
        <taxon>Bacteria</taxon>
        <taxon>Pseudomonadati</taxon>
        <taxon>Chlamydiota</taxon>
        <taxon>Chlamydiia</taxon>
        <taxon>Parachlamydiales</taxon>
        <taxon>Simkaniaceae</taxon>
        <taxon>Simkania</taxon>
    </lineage>
</organism>
<keyword evidence="19" id="KW-1185">Reference proteome</keyword>
<evidence type="ECO:0000256" key="16">
    <source>
        <dbReference type="RuleBase" id="RU003750"/>
    </source>
</evidence>
<dbReference type="InterPro" id="IPR004570">
    <property type="entry name" value="Phosphatidylglycerol_P_synth"/>
</dbReference>
<evidence type="ECO:0000256" key="13">
    <source>
        <dbReference type="ARBA" id="ARBA00023264"/>
    </source>
</evidence>
<dbReference type="KEGG" id="sng:SNE_A18150"/>
<feature type="transmembrane region" description="Helical" evidence="17">
    <location>
        <begin position="97"/>
        <end position="120"/>
    </location>
</feature>
<keyword evidence="11 17" id="KW-0472">Membrane</keyword>
<keyword evidence="7 16" id="KW-0808">Transferase</keyword>
<gene>
    <name evidence="18" type="primary">pgsA-A</name>
    <name evidence="18" type="ordered locus">SNE_A18150</name>
</gene>
<dbReference type="AlphaFoldDB" id="F8L354"/>
<comment type="subcellular location">
    <subcellularLocation>
        <location evidence="1">Membrane</location>
        <topology evidence="1">Multi-pass membrane protein</topology>
    </subcellularLocation>
</comment>
<evidence type="ECO:0000313" key="19">
    <source>
        <dbReference type="Proteomes" id="UP000000496"/>
    </source>
</evidence>
<dbReference type="PROSITE" id="PS00379">
    <property type="entry name" value="CDP_ALCOHOL_P_TRANSF"/>
    <property type="match status" value="1"/>
</dbReference>
<dbReference type="HOGENOM" id="CLU_051314_2_3_0"/>
<keyword evidence="12" id="KW-0594">Phospholipid biosynthesis</keyword>
<dbReference type="InterPro" id="IPR043130">
    <property type="entry name" value="CDP-OH_PTrfase_TM_dom"/>
</dbReference>
<evidence type="ECO:0000256" key="4">
    <source>
        <dbReference type="ARBA" id="ARBA00013170"/>
    </source>
</evidence>
<evidence type="ECO:0000256" key="14">
    <source>
        <dbReference type="ARBA" id="ARBA00048586"/>
    </source>
</evidence>
<reference key="1">
    <citation type="journal article" date="2011" name="Mol. Biol. Evol.">
        <title>Unity in variety -- the pan-genome of the Chlamydiae.</title>
        <authorList>
            <person name="Collingro A."/>
            <person name="Tischler P."/>
            <person name="Weinmaier T."/>
            <person name="Penz T."/>
            <person name="Heinz E."/>
            <person name="Brunham R.C."/>
            <person name="Read T.D."/>
            <person name="Bavoil P.M."/>
            <person name="Sachse K."/>
            <person name="Kahane S."/>
            <person name="Friedman M.G."/>
            <person name="Rattei T."/>
            <person name="Myers G.S.A."/>
            <person name="Horn M."/>
        </authorList>
    </citation>
    <scope>NUCLEOTIDE SEQUENCE</scope>
    <source>
        <strain>Z</strain>
    </source>
</reference>
<dbReference type="Pfam" id="PF01066">
    <property type="entry name" value="CDP-OH_P_transf"/>
    <property type="match status" value="1"/>
</dbReference>
<dbReference type="OrthoDB" id="9796672at2"/>
<evidence type="ECO:0000256" key="7">
    <source>
        <dbReference type="ARBA" id="ARBA00022679"/>
    </source>
</evidence>
<evidence type="ECO:0000256" key="1">
    <source>
        <dbReference type="ARBA" id="ARBA00004141"/>
    </source>
</evidence>
<reference evidence="18 19" key="2">
    <citation type="journal article" date="2011" name="Mol. Biol. Evol.">
        <title>Unity in variety--the pan-genome of the Chlamydiae.</title>
        <authorList>
            <person name="Collingro A."/>
            <person name="Tischler P."/>
            <person name="Weinmaier T."/>
            <person name="Penz T."/>
            <person name="Heinz E."/>
            <person name="Brunham R.C."/>
            <person name="Read T.D."/>
            <person name="Bavoil P.M."/>
            <person name="Sachse K."/>
            <person name="Kahane S."/>
            <person name="Friedman M.G."/>
            <person name="Rattei T."/>
            <person name="Myers G.S."/>
            <person name="Horn M."/>
        </authorList>
    </citation>
    <scope>NUCLEOTIDE SEQUENCE [LARGE SCALE GENOMIC DNA]</scope>
    <source>
        <strain evidence="19">ATCC VR-1471 / Z</strain>
    </source>
</reference>
<dbReference type="EMBL" id="FR872582">
    <property type="protein sequence ID" value="CCB89692.1"/>
    <property type="molecule type" value="Genomic_DNA"/>
</dbReference>
<sequence length="211" mass="23784">MKTKVVDSQTVEKSSFPVKLPLILTIGRIFISPIFLIFYLKYQHLGITLHALPFVLIFLLGLSELSDFFDGYLARKFHVVTELGKILDPMADSITRLTILLTFTQGFIDLPLLLVFVFVYRDAMISTLRTVCALKGVTLAARTSGKIKAVLQAISIFLILILMIPYAWGALSLMQLQQISLFIISGAAFYTVFSGAEYIYSNRLYIKQAWQ</sequence>
<dbReference type="PANTHER" id="PTHR14269:SF62">
    <property type="entry name" value="CDP-DIACYLGLYCEROL--GLYCEROL-3-PHOSPHATE 3-PHOSPHATIDYLTRANSFERASE 1, CHLOROPLASTIC"/>
    <property type="match status" value="1"/>
</dbReference>
<keyword evidence="9 17" id="KW-1133">Transmembrane helix</keyword>
<comment type="catalytic activity">
    <reaction evidence="14">
        <text>a CDP-1,2-diacyl-sn-glycerol + sn-glycerol 3-phosphate = a 1,2-diacyl-sn-glycero-3-phospho-(1'-sn-glycero-3'-phosphate) + CMP + H(+)</text>
        <dbReference type="Rhea" id="RHEA:12593"/>
        <dbReference type="ChEBI" id="CHEBI:15378"/>
        <dbReference type="ChEBI" id="CHEBI:57597"/>
        <dbReference type="ChEBI" id="CHEBI:58332"/>
        <dbReference type="ChEBI" id="CHEBI:60110"/>
        <dbReference type="ChEBI" id="CHEBI:60377"/>
        <dbReference type="EC" id="2.7.8.5"/>
    </reaction>
</comment>
<evidence type="ECO:0000256" key="12">
    <source>
        <dbReference type="ARBA" id="ARBA00023209"/>
    </source>
</evidence>
<feature type="transmembrane region" description="Helical" evidence="17">
    <location>
        <begin position="47"/>
        <end position="63"/>
    </location>
</feature>
<dbReference type="PIRSF" id="PIRSF000847">
    <property type="entry name" value="Phos_ph_gly_syn"/>
    <property type="match status" value="1"/>
</dbReference>
<evidence type="ECO:0000256" key="6">
    <source>
        <dbReference type="ARBA" id="ARBA00022516"/>
    </source>
</evidence>
<evidence type="ECO:0000256" key="3">
    <source>
        <dbReference type="ARBA" id="ARBA00010441"/>
    </source>
</evidence>
<dbReference type="InterPro" id="IPR050324">
    <property type="entry name" value="CDP-alcohol_PTase-I"/>
</dbReference>
<evidence type="ECO:0000256" key="8">
    <source>
        <dbReference type="ARBA" id="ARBA00022692"/>
    </source>
</evidence>
<proteinExistence type="inferred from homology"/>